<comment type="caution">
    <text evidence="3">The sequence shown here is derived from an EMBL/GenBank/DDBJ whole genome shotgun (WGS) entry which is preliminary data.</text>
</comment>
<evidence type="ECO:0000313" key="4">
    <source>
        <dbReference type="Proteomes" id="UP001609176"/>
    </source>
</evidence>
<accession>A0ABW7KUE7</accession>
<name>A0ABW7KUE7_9NOCA</name>
<dbReference type="Proteomes" id="UP001609219">
    <property type="component" value="Unassembled WGS sequence"/>
</dbReference>
<evidence type="ECO:0000313" key="3">
    <source>
        <dbReference type="EMBL" id="MFH5246065.1"/>
    </source>
</evidence>
<keyword evidence="5" id="KW-1185">Reference proteome</keyword>
<evidence type="ECO:0000256" key="1">
    <source>
        <dbReference type="SAM" id="MobiDB-lite"/>
    </source>
</evidence>
<evidence type="ECO:0000313" key="5">
    <source>
        <dbReference type="Proteomes" id="UP001609219"/>
    </source>
</evidence>
<dbReference type="EMBL" id="JBIMSN010000086">
    <property type="protein sequence ID" value="MFH5230716.1"/>
    <property type="molecule type" value="Genomic_DNA"/>
</dbReference>
<sequence length="172" mass="18525">MQNRRPDVPSIGTASANRPGGSVANCATRLRTFSPHVAIREAAQLAVFATPTGTFADLYPMHIMSIASPGLGEGPSVMRTVSRNAERHLGVYCETEQAGIVREDDLVMFEPPLQRGFIEASLGRLALQVKHQGDASCRQRSARLTAPPPKPPHTAAQPDVEWELGCTNDLGQ</sequence>
<dbReference type="RefSeq" id="WP_395126726.1">
    <property type="nucleotide sequence ID" value="NZ_JBIMSN010000086.1"/>
</dbReference>
<protein>
    <submittedName>
        <fullName evidence="3">Uncharacterized protein</fullName>
    </submittedName>
</protein>
<reference evidence="4 5" key="1">
    <citation type="submission" date="2024-10" db="EMBL/GenBank/DDBJ databases">
        <authorList>
            <person name="Riesco R."/>
        </authorList>
    </citation>
    <scope>NUCLEOTIDE SEQUENCE [LARGE SCALE GENOMIC DNA]</scope>
    <source>
        <strain evidence="3 4">NCIMB 15448</strain>
        <strain evidence="2 5">NCIMB 15450</strain>
    </source>
</reference>
<dbReference type="EMBL" id="JBIMSP010000139">
    <property type="protein sequence ID" value="MFH5246065.1"/>
    <property type="molecule type" value="Genomic_DNA"/>
</dbReference>
<evidence type="ECO:0000313" key="2">
    <source>
        <dbReference type="EMBL" id="MFH5230716.1"/>
    </source>
</evidence>
<gene>
    <name evidence="3" type="ORF">ACHIPV_30030</name>
    <name evidence="2" type="ORF">ACHIRB_19405</name>
</gene>
<proteinExistence type="predicted"/>
<feature type="region of interest" description="Disordered" evidence="1">
    <location>
        <begin position="136"/>
        <end position="161"/>
    </location>
</feature>
<organism evidence="3 4">
    <name type="scientific">Antrihabitans spumae</name>
    <dbReference type="NCBI Taxonomy" id="3373370"/>
    <lineage>
        <taxon>Bacteria</taxon>
        <taxon>Bacillati</taxon>
        <taxon>Actinomycetota</taxon>
        <taxon>Actinomycetes</taxon>
        <taxon>Mycobacteriales</taxon>
        <taxon>Nocardiaceae</taxon>
        <taxon>Antrihabitans</taxon>
    </lineage>
</organism>
<feature type="region of interest" description="Disordered" evidence="1">
    <location>
        <begin position="1"/>
        <end position="21"/>
    </location>
</feature>
<dbReference type="Proteomes" id="UP001609176">
    <property type="component" value="Unassembled WGS sequence"/>
</dbReference>